<evidence type="ECO:0000256" key="1">
    <source>
        <dbReference type="SAM" id="Phobius"/>
    </source>
</evidence>
<keyword evidence="1" id="KW-1133">Transmembrane helix</keyword>
<feature type="transmembrane region" description="Helical" evidence="1">
    <location>
        <begin position="6"/>
        <end position="24"/>
    </location>
</feature>
<comment type="caution">
    <text evidence="2">The sequence shown here is derived from an EMBL/GenBank/DDBJ whole genome shotgun (WGS) entry which is preliminary data.</text>
</comment>
<name>A0A1G2G3C5_9BACT</name>
<dbReference type="Proteomes" id="UP000177785">
    <property type="component" value="Unassembled WGS sequence"/>
</dbReference>
<protein>
    <submittedName>
        <fullName evidence="2">Uncharacterized protein</fullName>
    </submittedName>
</protein>
<dbReference type="AlphaFoldDB" id="A0A1G2G3C5"/>
<evidence type="ECO:0000313" key="3">
    <source>
        <dbReference type="Proteomes" id="UP000177785"/>
    </source>
</evidence>
<keyword evidence="1" id="KW-0472">Membrane</keyword>
<accession>A0A1G2G3C5</accession>
<keyword evidence="1" id="KW-0812">Transmembrane</keyword>
<gene>
    <name evidence="2" type="ORF">A2756_05750</name>
</gene>
<feature type="transmembrane region" description="Helical" evidence="1">
    <location>
        <begin position="36"/>
        <end position="56"/>
    </location>
</feature>
<reference evidence="2 3" key="1">
    <citation type="journal article" date="2016" name="Nat. Commun.">
        <title>Thousands of microbial genomes shed light on interconnected biogeochemical processes in an aquifer system.</title>
        <authorList>
            <person name="Anantharaman K."/>
            <person name="Brown C.T."/>
            <person name="Hug L.A."/>
            <person name="Sharon I."/>
            <person name="Castelle C.J."/>
            <person name="Probst A.J."/>
            <person name="Thomas B.C."/>
            <person name="Singh A."/>
            <person name="Wilkins M.J."/>
            <person name="Karaoz U."/>
            <person name="Brodie E.L."/>
            <person name="Williams K.H."/>
            <person name="Hubbard S.S."/>
            <person name="Banfield J.F."/>
        </authorList>
    </citation>
    <scope>NUCLEOTIDE SEQUENCE [LARGE SCALE GENOMIC DNA]</scope>
</reference>
<organism evidence="2 3">
    <name type="scientific">Candidatus Ryanbacteria bacterium RIFCSPHIGHO2_01_FULL_48_27</name>
    <dbReference type="NCBI Taxonomy" id="1802115"/>
    <lineage>
        <taxon>Bacteria</taxon>
        <taxon>Candidatus Ryaniibacteriota</taxon>
    </lineage>
</organism>
<evidence type="ECO:0000313" key="2">
    <source>
        <dbReference type="EMBL" id="OGZ44677.1"/>
    </source>
</evidence>
<proteinExistence type="predicted"/>
<sequence length="59" mass="6759">MWNTILQINSVLWVMSALFLVYSFGHGIITWSGKQFWLALLLFAFLSITEIVISALQEP</sequence>
<dbReference type="EMBL" id="MHNL01000016">
    <property type="protein sequence ID" value="OGZ44677.1"/>
    <property type="molecule type" value="Genomic_DNA"/>
</dbReference>